<reference evidence="1 2" key="1">
    <citation type="submission" date="2017-03" db="EMBL/GenBank/DDBJ databases">
        <title>Genome analysis of Rhizobial strains effectives or ineffectives for nitrogen fixation isolated from bean seeds.</title>
        <authorList>
            <person name="Peralta H."/>
            <person name="Aguilar-Vera A."/>
            <person name="Mora Y."/>
            <person name="Vargas-Lagunas C."/>
            <person name="Girard L."/>
            <person name="Mora J."/>
        </authorList>
    </citation>
    <scope>NUCLEOTIDE SEQUENCE [LARGE SCALE GENOMIC DNA]</scope>
    <source>
        <strain evidence="1 2">CCGM3</strain>
    </source>
</reference>
<dbReference type="Gene3D" id="1.10.3230.30">
    <property type="entry name" value="Phage gp6-like head-tail connector protein"/>
    <property type="match status" value="1"/>
</dbReference>
<dbReference type="Pfam" id="PF05135">
    <property type="entry name" value="Phage_connect_1"/>
    <property type="match status" value="1"/>
</dbReference>
<evidence type="ECO:0000313" key="2">
    <source>
        <dbReference type="Proteomes" id="UP000254939"/>
    </source>
</evidence>
<proteinExistence type="predicted"/>
<protein>
    <recommendedName>
        <fullName evidence="3">Phage gp6-like head-tail connector protein</fullName>
    </recommendedName>
</protein>
<accession>A0A370KTV8</accession>
<dbReference type="Proteomes" id="UP000254939">
    <property type="component" value="Unassembled WGS sequence"/>
</dbReference>
<dbReference type="CDD" id="cd08054">
    <property type="entry name" value="gp6"/>
    <property type="match status" value="1"/>
</dbReference>
<dbReference type="AlphaFoldDB" id="A0A370KTV8"/>
<dbReference type="NCBIfam" id="TIGR02215">
    <property type="entry name" value="phage_chp_gp8"/>
    <property type="match status" value="1"/>
</dbReference>
<evidence type="ECO:0008006" key="3">
    <source>
        <dbReference type="Google" id="ProtNLM"/>
    </source>
</evidence>
<organism evidence="1 2">
    <name type="scientific">Rhizobium grahamii</name>
    <dbReference type="NCBI Taxonomy" id="1120045"/>
    <lineage>
        <taxon>Bacteria</taxon>
        <taxon>Pseudomonadati</taxon>
        <taxon>Pseudomonadota</taxon>
        <taxon>Alphaproteobacteria</taxon>
        <taxon>Hyphomicrobiales</taxon>
        <taxon>Rhizobiaceae</taxon>
        <taxon>Rhizobium/Agrobacterium group</taxon>
        <taxon>Rhizobium</taxon>
    </lineage>
</organism>
<evidence type="ECO:0000313" key="1">
    <source>
        <dbReference type="EMBL" id="RDJ14432.1"/>
    </source>
</evidence>
<dbReference type="InterPro" id="IPR021146">
    <property type="entry name" value="Phage_gp6-like_head-tail"/>
</dbReference>
<name>A0A370KTV8_9HYPH</name>
<sequence length="189" mass="20575">MTYALITPPVAEALTLAEVKAHLRLDDGSEDALLSSLIRVAREHLERTTGLCLITQVWRLHLESIPEDRVIQIAKGPVQAIESLSLYDETGEEVVLPVSGHVLDGNARPARLVLDRSVNPGIAANDIEIDFSAGFGESGAEVPDTLKRAMLMHAAQMFAFRGAVAVEDQPADIPVGYDRLVAPFLMRRL</sequence>
<gene>
    <name evidence="1" type="ORF">B5K06_05915</name>
</gene>
<dbReference type="InterPro" id="IPR006450">
    <property type="entry name" value="Phage_HK97_gp6-like"/>
</dbReference>
<dbReference type="RefSeq" id="WP_114712086.1">
    <property type="nucleotide sequence ID" value="NZ_KZ857258.1"/>
</dbReference>
<dbReference type="EMBL" id="NAAC01000006">
    <property type="protein sequence ID" value="RDJ14432.1"/>
    <property type="molecule type" value="Genomic_DNA"/>
</dbReference>
<comment type="caution">
    <text evidence="1">The sequence shown here is derived from an EMBL/GenBank/DDBJ whole genome shotgun (WGS) entry which is preliminary data.</text>
</comment>
<dbReference type="OrthoDB" id="7597216at2"/>
<dbReference type="NCBIfam" id="TIGR01560">
    <property type="entry name" value="put_DNA_pack"/>
    <property type="match status" value="1"/>
</dbReference>
<dbReference type="InterPro" id="IPR011738">
    <property type="entry name" value="Phage_CHP"/>
</dbReference>